<dbReference type="AlphaFoldDB" id="A0A2X3BUB0"/>
<evidence type="ECO:0008006" key="4">
    <source>
        <dbReference type="Google" id="ProtNLM"/>
    </source>
</evidence>
<feature type="chain" id="PRO_5016148917" description="Outer membrane protein" evidence="1">
    <location>
        <begin position="22"/>
        <end position="111"/>
    </location>
</feature>
<evidence type="ECO:0000256" key="1">
    <source>
        <dbReference type="SAM" id="SignalP"/>
    </source>
</evidence>
<reference evidence="2 3" key="1">
    <citation type="submission" date="2018-06" db="EMBL/GenBank/DDBJ databases">
        <authorList>
            <consortium name="Pathogen Informatics"/>
            <person name="Doyle S."/>
        </authorList>
    </citation>
    <scope>NUCLEOTIDE SEQUENCE [LARGE SCALE GENOMIC DNA]</scope>
    <source>
        <strain evidence="2 3">NCTC13102</strain>
    </source>
</reference>
<gene>
    <name evidence="2" type="ORF">NCTC13102_02001</name>
</gene>
<dbReference type="Proteomes" id="UP000250166">
    <property type="component" value="Unassembled WGS sequence"/>
</dbReference>
<evidence type="ECO:0000313" key="3">
    <source>
        <dbReference type="Proteomes" id="UP000250166"/>
    </source>
</evidence>
<feature type="signal peptide" evidence="1">
    <location>
        <begin position="1"/>
        <end position="21"/>
    </location>
</feature>
<dbReference type="EMBL" id="UAWL01000006">
    <property type="protein sequence ID" value="SQB99675.1"/>
    <property type="molecule type" value="Genomic_DNA"/>
</dbReference>
<evidence type="ECO:0000313" key="2">
    <source>
        <dbReference type="EMBL" id="SQB99675.1"/>
    </source>
</evidence>
<name>A0A2X3BUB0_9HELI</name>
<sequence length="111" mass="11993">MRKLLLGSLIFAGMLSNVAYAENQAGNQNNKSSVQINQTNADKSGFLGFCKGKYQLTGCFIGAEVGLAFVDNSFWLDFGSGGYGSKSSIAFPVNLNFGWQVVFSRLSRKCS</sequence>
<proteinExistence type="predicted"/>
<organism evidence="2 3">
    <name type="scientific">Helicobacter fennelliae</name>
    <dbReference type="NCBI Taxonomy" id="215"/>
    <lineage>
        <taxon>Bacteria</taxon>
        <taxon>Pseudomonadati</taxon>
        <taxon>Campylobacterota</taxon>
        <taxon>Epsilonproteobacteria</taxon>
        <taxon>Campylobacterales</taxon>
        <taxon>Helicobacteraceae</taxon>
        <taxon>Helicobacter</taxon>
    </lineage>
</organism>
<accession>A0A2X3BUB0</accession>
<dbReference type="RefSeq" id="WP_023947367.1">
    <property type="nucleotide sequence ID" value="NZ_UAWL01000006.1"/>
</dbReference>
<protein>
    <recommendedName>
        <fullName evidence="4">Outer membrane protein</fullName>
    </recommendedName>
</protein>
<keyword evidence="1" id="KW-0732">Signal</keyword>